<accession>K9U6L0</accession>
<reference evidence="1 2" key="1">
    <citation type="submission" date="2012-06" db="EMBL/GenBank/DDBJ databases">
        <title>Finished chromosome of genome of Chroococcidiopsis thermalis PCC 7203.</title>
        <authorList>
            <consortium name="US DOE Joint Genome Institute"/>
            <person name="Gugger M."/>
            <person name="Coursin T."/>
            <person name="Rippka R."/>
            <person name="Tandeau De Marsac N."/>
            <person name="Huntemann M."/>
            <person name="Wei C.-L."/>
            <person name="Han J."/>
            <person name="Detter J.C."/>
            <person name="Han C."/>
            <person name="Tapia R."/>
            <person name="Davenport K."/>
            <person name="Daligault H."/>
            <person name="Erkkila T."/>
            <person name="Gu W."/>
            <person name="Munk A.C.C."/>
            <person name="Teshima H."/>
            <person name="Xu Y."/>
            <person name="Chain P."/>
            <person name="Chen A."/>
            <person name="Krypides N."/>
            <person name="Mavromatis K."/>
            <person name="Markowitz V."/>
            <person name="Szeto E."/>
            <person name="Ivanova N."/>
            <person name="Mikhailova N."/>
            <person name="Ovchinnikova G."/>
            <person name="Pagani I."/>
            <person name="Pati A."/>
            <person name="Goodwin L."/>
            <person name="Peters L."/>
            <person name="Pitluck S."/>
            <person name="Woyke T."/>
            <person name="Kerfeld C."/>
        </authorList>
    </citation>
    <scope>NUCLEOTIDE SEQUENCE [LARGE SCALE GENOMIC DNA]</scope>
    <source>
        <strain evidence="1 2">PCC 7203</strain>
    </source>
</reference>
<name>K9U6L0_CHRTP</name>
<sequence length="265" mass="29967">MQKLQLNTAKLQQRYCDPQSYLHNLCSCGNGCSGGVATHTAFLQTPMMNCTMTNEFKSSEINERHRLLTELELLETLLASETATYPWNPAEEAAEAFFLEQEQQLQQEDWWEEELSAHAPGFLASVEQLWENTKPTTVSASATDEQSLQITLQERFAAYMPTAWLQAIAHKATDMLATQKSMAQQLVQCVQELLPNCSEDDLLILARPYAYSMRSSIEPSTTAIESTLNRYGQDWEVRSDIERAQISLAIARYAISQLQAERGEE</sequence>
<evidence type="ECO:0000313" key="2">
    <source>
        <dbReference type="Proteomes" id="UP000010384"/>
    </source>
</evidence>
<keyword evidence="2" id="KW-1185">Reference proteome</keyword>
<dbReference type="KEGG" id="cthe:Chro_4497"/>
<dbReference type="InParanoid" id="K9U6L0"/>
<evidence type="ECO:0000313" key="1">
    <source>
        <dbReference type="EMBL" id="AFY89889.1"/>
    </source>
</evidence>
<dbReference type="eggNOG" id="ENOG5030VIN">
    <property type="taxonomic scope" value="Bacteria"/>
</dbReference>
<dbReference type="OrthoDB" id="422386at2"/>
<proteinExistence type="predicted"/>
<dbReference type="HOGENOM" id="CLU_103642_0_0_3"/>
<dbReference type="AlphaFoldDB" id="K9U6L0"/>
<protein>
    <submittedName>
        <fullName evidence="1">Uncharacterized protein</fullName>
    </submittedName>
</protein>
<dbReference type="Proteomes" id="UP000010384">
    <property type="component" value="Chromosome"/>
</dbReference>
<gene>
    <name evidence="1" type="ORF">Chro_4497</name>
</gene>
<dbReference type="EMBL" id="CP003597">
    <property type="protein sequence ID" value="AFY89889.1"/>
    <property type="molecule type" value="Genomic_DNA"/>
</dbReference>
<organism evidence="1 2">
    <name type="scientific">Chroococcidiopsis thermalis (strain PCC 7203)</name>
    <dbReference type="NCBI Taxonomy" id="251229"/>
    <lineage>
        <taxon>Bacteria</taxon>
        <taxon>Bacillati</taxon>
        <taxon>Cyanobacteriota</taxon>
        <taxon>Cyanophyceae</taxon>
        <taxon>Chroococcidiopsidales</taxon>
        <taxon>Chroococcidiopsidaceae</taxon>
        <taxon>Chroococcidiopsis</taxon>
    </lineage>
</organism>